<dbReference type="GO" id="GO:0006515">
    <property type="term" value="P:protein quality control for misfolded or incompletely synthesized proteins"/>
    <property type="evidence" value="ECO:0007669"/>
    <property type="project" value="TreeGrafter"/>
</dbReference>
<dbReference type="EMBL" id="UZAM01016489">
    <property type="protein sequence ID" value="VDP43457.1"/>
    <property type="molecule type" value="Genomic_DNA"/>
</dbReference>
<sequence length="380" mass="42334">MTDVAEIKGHRRTYVGSMPGKVIQSLKKVRCENPLILIDEVDKIGRASLHGDPASALLEMLDPEQNHNFLDYYLDVTVDLSKVLFICTANIIDTIPEPLRDRMEMIEVSGYVAEEKLNIAEKYLIPQTKDECGIDDKQVCINSDALRTLIKQYCRESGVRNLKKHIEKIYRKAALKIAANEIDHIVVSNDNLNELVGKPIFTHDRLYDETPSGVVMGLAWTAMGGSTLFVEASLRKRLDANTESKKEGSLELTGHLGDVMKESAKIALTFAKRFIAENFPELTFLENADLHIHVPEGATPKDGPSAGCTIVTALLSLAFGKPVEQNLTMTGEISLTGRILPVGGIKEKVIAVRCFDLQFIWVYRLVIQSGNCHTLFKVRR</sequence>
<dbReference type="GO" id="GO:0004252">
    <property type="term" value="F:serine-type endopeptidase activity"/>
    <property type="evidence" value="ECO:0007669"/>
    <property type="project" value="UniProtKB-UniRule"/>
</dbReference>
<reference evidence="10" key="1">
    <citation type="submission" date="2016-06" db="UniProtKB">
        <authorList>
            <consortium name="WormBaseParasite"/>
        </authorList>
    </citation>
    <scope>IDENTIFICATION</scope>
</reference>
<dbReference type="InterPro" id="IPR014721">
    <property type="entry name" value="Ribsml_uS5_D2-typ_fold_subgr"/>
</dbReference>
<accession>A0A183J7K2</accession>
<dbReference type="Gene3D" id="3.30.230.10">
    <property type="match status" value="1"/>
</dbReference>
<evidence type="ECO:0000256" key="1">
    <source>
        <dbReference type="ARBA" id="ARBA00022670"/>
    </source>
</evidence>
<evidence type="ECO:0000256" key="5">
    <source>
        <dbReference type="ARBA" id="ARBA00022840"/>
    </source>
</evidence>
<dbReference type="OrthoDB" id="2411602at2759"/>
<dbReference type="InterPro" id="IPR020568">
    <property type="entry name" value="Ribosomal_Su5_D2-typ_SF"/>
</dbReference>
<dbReference type="GO" id="GO:0005759">
    <property type="term" value="C:mitochondrial matrix"/>
    <property type="evidence" value="ECO:0007669"/>
    <property type="project" value="TreeGrafter"/>
</dbReference>
<dbReference type="SUPFAM" id="SSF54211">
    <property type="entry name" value="Ribosomal protein S5 domain 2-like"/>
    <property type="match status" value="1"/>
</dbReference>
<evidence type="ECO:0000256" key="3">
    <source>
        <dbReference type="ARBA" id="ARBA00022801"/>
    </source>
</evidence>
<evidence type="ECO:0000313" key="9">
    <source>
        <dbReference type="Proteomes" id="UP000270296"/>
    </source>
</evidence>
<dbReference type="FunFam" id="1.10.8.60:FF:000043">
    <property type="entry name" value="Lon protease homolog, mitochondrial"/>
    <property type="match status" value="1"/>
</dbReference>
<dbReference type="GO" id="GO:0007005">
    <property type="term" value="P:mitochondrion organization"/>
    <property type="evidence" value="ECO:0007669"/>
    <property type="project" value="TreeGrafter"/>
</dbReference>
<gene>
    <name evidence="8" type="ORF">SBAD_LOCUS11850</name>
</gene>
<dbReference type="Pfam" id="PF00004">
    <property type="entry name" value="AAA"/>
    <property type="match status" value="1"/>
</dbReference>
<keyword evidence="2" id="KW-0547">Nucleotide-binding</keyword>
<dbReference type="InterPro" id="IPR027065">
    <property type="entry name" value="Lon_Prtase"/>
</dbReference>
<dbReference type="WBParaSite" id="SBAD_0001224601-mRNA-1">
    <property type="protein sequence ID" value="SBAD_0001224601-mRNA-1"/>
    <property type="gene ID" value="SBAD_0001224601"/>
</dbReference>
<evidence type="ECO:0000259" key="7">
    <source>
        <dbReference type="PROSITE" id="PS51786"/>
    </source>
</evidence>
<dbReference type="InterPro" id="IPR008269">
    <property type="entry name" value="Lon_proteolytic"/>
</dbReference>
<dbReference type="PANTHER" id="PTHR43718">
    <property type="entry name" value="LON PROTEASE"/>
    <property type="match status" value="1"/>
</dbReference>
<dbReference type="Pfam" id="PF05362">
    <property type="entry name" value="Lon_C"/>
    <property type="match status" value="1"/>
</dbReference>
<feature type="active site" evidence="6">
    <location>
        <position position="305"/>
    </location>
</feature>
<evidence type="ECO:0000313" key="8">
    <source>
        <dbReference type="EMBL" id="VDP43457.1"/>
    </source>
</evidence>
<dbReference type="PRINTS" id="PR00830">
    <property type="entry name" value="ENDOLAPTASE"/>
</dbReference>
<proteinExistence type="inferred from homology"/>
<keyword evidence="4 6" id="KW-0720">Serine protease</keyword>
<feature type="active site" evidence="6">
    <location>
        <position position="348"/>
    </location>
</feature>
<evidence type="ECO:0000256" key="6">
    <source>
        <dbReference type="PROSITE-ProRule" id="PRU01122"/>
    </source>
</evidence>
<dbReference type="InterPro" id="IPR008268">
    <property type="entry name" value="Peptidase_S16_AS"/>
</dbReference>
<dbReference type="InterPro" id="IPR054594">
    <property type="entry name" value="Lon_lid"/>
</dbReference>
<dbReference type="GO" id="GO:0004176">
    <property type="term" value="F:ATP-dependent peptidase activity"/>
    <property type="evidence" value="ECO:0007669"/>
    <property type="project" value="UniProtKB-UniRule"/>
</dbReference>
<dbReference type="Gene3D" id="3.40.50.300">
    <property type="entry name" value="P-loop containing nucleotide triphosphate hydrolases"/>
    <property type="match status" value="1"/>
</dbReference>
<dbReference type="InterPro" id="IPR027417">
    <property type="entry name" value="P-loop_NTPase"/>
</dbReference>
<dbReference type="AlphaFoldDB" id="A0A183J7K2"/>
<feature type="domain" description="Lon proteolytic" evidence="7">
    <location>
        <begin position="209"/>
        <end position="380"/>
    </location>
</feature>
<keyword evidence="1 6" id="KW-0645">Protease</keyword>
<evidence type="ECO:0000256" key="2">
    <source>
        <dbReference type="ARBA" id="ARBA00022741"/>
    </source>
</evidence>
<dbReference type="GO" id="GO:0003697">
    <property type="term" value="F:single-stranded DNA binding"/>
    <property type="evidence" value="ECO:0007669"/>
    <property type="project" value="TreeGrafter"/>
</dbReference>
<name>A0A183J7K2_9BILA</name>
<dbReference type="PROSITE" id="PS01046">
    <property type="entry name" value="LON_SER"/>
    <property type="match status" value="1"/>
</dbReference>
<comment type="similarity">
    <text evidence="6">Belongs to the peptidase S16 family.</text>
</comment>
<reference evidence="8 9" key="2">
    <citation type="submission" date="2018-11" db="EMBL/GenBank/DDBJ databases">
        <authorList>
            <consortium name="Pathogen Informatics"/>
        </authorList>
    </citation>
    <scope>NUCLEOTIDE SEQUENCE [LARGE SCALE GENOMIC DNA]</scope>
</reference>
<evidence type="ECO:0000313" key="10">
    <source>
        <dbReference type="WBParaSite" id="SBAD_0001224601-mRNA-1"/>
    </source>
</evidence>
<dbReference type="Proteomes" id="UP000270296">
    <property type="component" value="Unassembled WGS sequence"/>
</dbReference>
<evidence type="ECO:0000256" key="4">
    <source>
        <dbReference type="ARBA" id="ARBA00022825"/>
    </source>
</evidence>
<dbReference type="PROSITE" id="PS51786">
    <property type="entry name" value="LON_PROTEOLYTIC"/>
    <property type="match status" value="1"/>
</dbReference>
<keyword evidence="9" id="KW-1185">Reference proteome</keyword>
<dbReference type="InterPro" id="IPR003959">
    <property type="entry name" value="ATPase_AAA_core"/>
</dbReference>
<keyword evidence="3 6" id="KW-0378">Hydrolase</keyword>
<dbReference type="GO" id="GO:0005524">
    <property type="term" value="F:ATP binding"/>
    <property type="evidence" value="ECO:0007669"/>
    <property type="project" value="UniProtKB-KW"/>
</dbReference>
<dbReference type="PANTHER" id="PTHR43718:SF2">
    <property type="entry name" value="LON PROTEASE HOMOLOG, MITOCHONDRIAL"/>
    <property type="match status" value="1"/>
</dbReference>
<dbReference type="Gene3D" id="1.10.8.60">
    <property type="match status" value="1"/>
</dbReference>
<dbReference type="GO" id="GO:0051131">
    <property type="term" value="P:chaperone-mediated protein complex assembly"/>
    <property type="evidence" value="ECO:0007669"/>
    <property type="project" value="TreeGrafter"/>
</dbReference>
<dbReference type="Pfam" id="PF22667">
    <property type="entry name" value="Lon_lid"/>
    <property type="match status" value="1"/>
</dbReference>
<dbReference type="GO" id="GO:0016887">
    <property type="term" value="F:ATP hydrolysis activity"/>
    <property type="evidence" value="ECO:0007669"/>
    <property type="project" value="InterPro"/>
</dbReference>
<keyword evidence="5" id="KW-0067">ATP-binding</keyword>
<organism evidence="10">
    <name type="scientific">Soboliphyme baturini</name>
    <dbReference type="NCBI Taxonomy" id="241478"/>
    <lineage>
        <taxon>Eukaryota</taxon>
        <taxon>Metazoa</taxon>
        <taxon>Ecdysozoa</taxon>
        <taxon>Nematoda</taxon>
        <taxon>Enoplea</taxon>
        <taxon>Dorylaimia</taxon>
        <taxon>Dioctophymatida</taxon>
        <taxon>Dioctophymatoidea</taxon>
        <taxon>Soboliphymatidae</taxon>
        <taxon>Soboliphyme</taxon>
    </lineage>
</organism>
<protein>
    <submittedName>
        <fullName evidence="10">Lon proteolytic domain-containing protein</fullName>
    </submittedName>
</protein>
<dbReference type="SUPFAM" id="SSF52540">
    <property type="entry name" value="P-loop containing nucleoside triphosphate hydrolases"/>
    <property type="match status" value="1"/>
</dbReference>